<feature type="repeat" description="WD" evidence="4">
    <location>
        <begin position="547"/>
        <end position="588"/>
    </location>
</feature>
<dbReference type="GO" id="GO:0019867">
    <property type="term" value="C:outer membrane"/>
    <property type="evidence" value="ECO:0007669"/>
    <property type="project" value="InterPro"/>
</dbReference>
<sequence>MVLDTANLIETKPIRINRVDIVGLKRTKDDIVKKATKCLFDSKTISDVIAKTAIVKRNLMQLECFNDVSAKLDVDSVNGQDRYYVTIKVEECNWVQGHVKILSDAHFDNNPDPKLSTGVSFSNLFCRGEKLNLVSDIYSSNKKFSTGSVSFTKPLIALFSPYLYTTVFKNHYDRSKFGYSFDEYGLNTGLNLSHEYFKLNLLWEGVARDLKNAQNAPFGIREQLGLTLKSSVKMTASYDTRDSGVFPSYGSLVQCCSEFAGLGGSHEFVKNELTLQHTFTTLLDFAVTGSFSFGILDKFGTSSILDNFYLGGPLTFRGFEECGVGKKEDGSIMGSSMFWRYNTHVHAPLPFLSKKNKLSHLIRIHLFMNSGNVGNRLGNLTKDIRGLINNVRLSCGAGLALNINNLMRLEINYCLPNKEYTYKGHSGSVDQLCWHKFNPDLLSTASGDKTVKVWDVRHQKCSNTILTKGENINITWSPDGHTIAVGNKEDLITFIDMRTLKPISEQQFNFEVNEMSWNNESDLFFLTNGLGCVHVLSFPDLVQRHIVKAHPGTCICIEFAPNGHYFAVGSADASVSLWDLENLACVQTYTRLDWPVRALSFSYDGKMLASGSEDLYVDIADVTTGEKITDIPIEAATFTVAWHPKQYLLAFACDDKEQFDRKRDTGNLKVFGFSSE</sequence>
<evidence type="ECO:0000256" key="3">
    <source>
        <dbReference type="ARBA" id="ARBA00046343"/>
    </source>
</evidence>
<dbReference type="Gene3D" id="2.130.10.10">
    <property type="entry name" value="YVTN repeat-like/Quinoprotein amine dehydrogenase"/>
    <property type="match status" value="1"/>
</dbReference>
<dbReference type="PANTHER" id="PTHR22839">
    <property type="entry name" value="THO COMPLEX SUBUNIT 3 THO3"/>
    <property type="match status" value="1"/>
</dbReference>
<comment type="similarity">
    <text evidence="3">Belongs to the THOC3 family.</text>
</comment>
<protein>
    <recommendedName>
        <fullName evidence="7">WD repeat-containing protein 55 homolog</fullName>
    </recommendedName>
</protein>
<dbReference type="AlphaFoldDB" id="A0A6G0U0Y5"/>
<dbReference type="Pfam" id="PF25174">
    <property type="entry name" value="Beta-prop_THOC3"/>
    <property type="match status" value="1"/>
</dbReference>
<accession>A0A6G0U0Y5</accession>
<dbReference type="PROSITE" id="PS00678">
    <property type="entry name" value="WD_REPEATS_1"/>
    <property type="match status" value="1"/>
</dbReference>
<reference evidence="5 6" key="1">
    <citation type="submission" date="2019-08" db="EMBL/GenBank/DDBJ databases">
        <title>The genome of the soybean aphid Biotype 1, its phylome, world population structure and adaptation to the North American continent.</title>
        <authorList>
            <person name="Giordano R."/>
            <person name="Donthu R.K."/>
            <person name="Hernandez A.G."/>
            <person name="Wright C.L."/>
            <person name="Zimin A.V."/>
        </authorList>
    </citation>
    <scope>NUCLEOTIDE SEQUENCE [LARGE SCALE GENOMIC DNA]</scope>
    <source>
        <tissue evidence="5">Whole aphids</tissue>
    </source>
</reference>
<proteinExistence type="inferred from homology"/>
<dbReference type="GO" id="GO:0000445">
    <property type="term" value="C:THO complex part of transcription export complex"/>
    <property type="evidence" value="ECO:0007669"/>
    <property type="project" value="TreeGrafter"/>
</dbReference>
<keyword evidence="6" id="KW-1185">Reference proteome</keyword>
<dbReference type="PROSITE" id="PS50294">
    <property type="entry name" value="WD_REPEATS_REGION"/>
    <property type="match status" value="2"/>
</dbReference>
<dbReference type="InterPro" id="IPR015943">
    <property type="entry name" value="WD40/YVTN_repeat-like_dom_sf"/>
</dbReference>
<dbReference type="InterPro" id="IPR001680">
    <property type="entry name" value="WD40_rpt"/>
</dbReference>
<dbReference type="Gene3D" id="2.40.160.50">
    <property type="entry name" value="membrane protein fhac: a member of the omp85/tpsb transporter family"/>
    <property type="match status" value="1"/>
</dbReference>
<dbReference type="Gene3D" id="3.10.20.310">
    <property type="entry name" value="membrane protein fhac"/>
    <property type="match status" value="1"/>
</dbReference>
<dbReference type="EMBL" id="VYZN01000012">
    <property type="protein sequence ID" value="KAE9541590.1"/>
    <property type="molecule type" value="Genomic_DNA"/>
</dbReference>
<comment type="caution">
    <text evidence="5">The sequence shown here is derived from an EMBL/GenBank/DDBJ whole genome shotgun (WGS) entry which is preliminary data.</text>
</comment>
<dbReference type="PROSITE" id="PS50082">
    <property type="entry name" value="WD_REPEATS_2"/>
    <property type="match status" value="2"/>
</dbReference>
<evidence type="ECO:0000313" key="6">
    <source>
        <dbReference type="Proteomes" id="UP000475862"/>
    </source>
</evidence>
<evidence type="ECO:0000256" key="1">
    <source>
        <dbReference type="ARBA" id="ARBA00022574"/>
    </source>
</evidence>
<dbReference type="SMART" id="SM00320">
    <property type="entry name" value="WD40"/>
    <property type="match status" value="5"/>
</dbReference>
<dbReference type="GO" id="GO:0006406">
    <property type="term" value="P:mRNA export from nucleus"/>
    <property type="evidence" value="ECO:0007669"/>
    <property type="project" value="InterPro"/>
</dbReference>
<dbReference type="OrthoDB" id="340259at2759"/>
<dbReference type="InterPro" id="IPR040132">
    <property type="entry name" value="Tex1/THOC3"/>
</dbReference>
<evidence type="ECO:0008006" key="7">
    <source>
        <dbReference type="Google" id="ProtNLM"/>
    </source>
</evidence>
<keyword evidence="1 4" id="KW-0853">WD repeat</keyword>
<dbReference type="InterPro" id="IPR036322">
    <property type="entry name" value="WD40_repeat_dom_sf"/>
</dbReference>
<dbReference type="PANTHER" id="PTHR22839:SF0">
    <property type="entry name" value="THO COMPLEX SUBUNIT 3"/>
    <property type="match status" value="1"/>
</dbReference>
<organism evidence="5 6">
    <name type="scientific">Aphis glycines</name>
    <name type="common">Soybean aphid</name>
    <dbReference type="NCBI Taxonomy" id="307491"/>
    <lineage>
        <taxon>Eukaryota</taxon>
        <taxon>Metazoa</taxon>
        <taxon>Ecdysozoa</taxon>
        <taxon>Arthropoda</taxon>
        <taxon>Hexapoda</taxon>
        <taxon>Insecta</taxon>
        <taxon>Pterygota</taxon>
        <taxon>Neoptera</taxon>
        <taxon>Paraneoptera</taxon>
        <taxon>Hemiptera</taxon>
        <taxon>Sternorrhyncha</taxon>
        <taxon>Aphidomorpha</taxon>
        <taxon>Aphidoidea</taxon>
        <taxon>Aphididae</taxon>
        <taxon>Aphidini</taxon>
        <taxon>Aphis</taxon>
        <taxon>Aphis</taxon>
    </lineage>
</organism>
<keyword evidence="2" id="KW-0677">Repeat</keyword>
<dbReference type="Proteomes" id="UP000475862">
    <property type="component" value="Unassembled WGS sequence"/>
</dbReference>
<gene>
    <name evidence="5" type="ORF">AGLY_003581</name>
</gene>
<dbReference type="SUPFAM" id="SSF50978">
    <property type="entry name" value="WD40 repeat-like"/>
    <property type="match status" value="1"/>
</dbReference>
<evidence type="ECO:0000313" key="5">
    <source>
        <dbReference type="EMBL" id="KAE9541590.1"/>
    </source>
</evidence>
<dbReference type="InterPro" id="IPR019775">
    <property type="entry name" value="WD40_repeat_CS"/>
</dbReference>
<feature type="repeat" description="WD" evidence="4">
    <location>
        <begin position="422"/>
        <end position="464"/>
    </location>
</feature>
<name>A0A6G0U0Y5_APHGL</name>
<evidence type="ECO:0000256" key="2">
    <source>
        <dbReference type="ARBA" id="ARBA00022737"/>
    </source>
</evidence>
<evidence type="ECO:0000256" key="4">
    <source>
        <dbReference type="PROSITE-ProRule" id="PRU00221"/>
    </source>
</evidence>